<protein>
    <submittedName>
        <fullName evidence="7">Putative GTP-binding protein engB</fullName>
    </submittedName>
</protein>
<dbReference type="InterPro" id="IPR006073">
    <property type="entry name" value="GTP-bd"/>
</dbReference>
<keyword evidence="2" id="KW-0547">Nucleotide-binding</keyword>
<dbReference type="GO" id="GO:0046872">
    <property type="term" value="F:metal ion binding"/>
    <property type="evidence" value="ECO:0007669"/>
    <property type="project" value="UniProtKB-KW"/>
</dbReference>
<dbReference type="GO" id="GO:0005525">
    <property type="term" value="F:GTP binding"/>
    <property type="evidence" value="ECO:0007669"/>
    <property type="project" value="UniProtKB-KW"/>
</dbReference>
<dbReference type="PROSITE" id="PS51706">
    <property type="entry name" value="G_ENGB"/>
    <property type="match status" value="1"/>
</dbReference>
<organism evidence="7 8">
    <name type="scientific">Toxoplasma gondii RUB</name>
    <dbReference type="NCBI Taxonomy" id="935652"/>
    <lineage>
        <taxon>Eukaryota</taxon>
        <taxon>Sar</taxon>
        <taxon>Alveolata</taxon>
        <taxon>Apicomplexa</taxon>
        <taxon>Conoidasida</taxon>
        <taxon>Coccidia</taxon>
        <taxon>Eucoccidiorida</taxon>
        <taxon>Eimeriorina</taxon>
        <taxon>Sarcocystidae</taxon>
        <taxon>Toxoplasma</taxon>
    </lineage>
</organism>
<dbReference type="AlphaFoldDB" id="A0A086M9A9"/>
<dbReference type="VEuPathDB" id="ToxoDB:TGRUB_262510"/>
<dbReference type="OrthoDB" id="391988at2759"/>
<evidence type="ECO:0000259" key="6">
    <source>
        <dbReference type="PROSITE" id="PS51706"/>
    </source>
</evidence>
<evidence type="ECO:0000313" key="8">
    <source>
        <dbReference type="Proteomes" id="UP000028834"/>
    </source>
</evidence>
<dbReference type="InterPro" id="IPR027417">
    <property type="entry name" value="P-loop_NTPase"/>
</dbReference>
<feature type="compositionally biased region" description="Basic and acidic residues" evidence="5">
    <location>
        <begin position="986"/>
        <end position="1012"/>
    </location>
</feature>
<dbReference type="SUPFAM" id="SSF52540">
    <property type="entry name" value="P-loop containing nucleoside triphosphate hydrolases"/>
    <property type="match status" value="1"/>
</dbReference>
<feature type="region of interest" description="Disordered" evidence="5">
    <location>
        <begin position="903"/>
        <end position="948"/>
    </location>
</feature>
<feature type="compositionally biased region" description="Pro residues" evidence="5">
    <location>
        <begin position="292"/>
        <end position="301"/>
    </location>
</feature>
<feature type="compositionally biased region" description="Low complexity" evidence="5">
    <location>
        <begin position="302"/>
        <end position="338"/>
    </location>
</feature>
<feature type="region of interest" description="Disordered" evidence="5">
    <location>
        <begin position="975"/>
        <end position="1030"/>
    </location>
</feature>
<evidence type="ECO:0000256" key="5">
    <source>
        <dbReference type="SAM" id="MobiDB-lite"/>
    </source>
</evidence>
<feature type="domain" description="EngB-type G" evidence="6">
    <location>
        <begin position="579"/>
        <end position="816"/>
    </location>
</feature>
<keyword evidence="3" id="KW-0460">Magnesium</keyword>
<evidence type="ECO:0000256" key="1">
    <source>
        <dbReference type="ARBA" id="ARBA00022723"/>
    </source>
</evidence>
<dbReference type="InterPro" id="IPR030393">
    <property type="entry name" value="G_ENGB_dom"/>
</dbReference>
<name>A0A086M9A9_TOXGO</name>
<feature type="region of interest" description="Disordered" evidence="5">
    <location>
        <begin position="209"/>
        <end position="338"/>
    </location>
</feature>
<feature type="region of interest" description="Disordered" evidence="5">
    <location>
        <begin position="641"/>
        <end position="681"/>
    </location>
</feature>
<evidence type="ECO:0000256" key="3">
    <source>
        <dbReference type="ARBA" id="ARBA00022842"/>
    </source>
</evidence>
<dbReference type="Proteomes" id="UP000028834">
    <property type="component" value="Unassembled WGS sequence"/>
</dbReference>
<sequence length="1030" mass="111370">MGERVVSPRHFVKSLLWRLLGFRGPRMQSNRRMTGGSLLLLALFSCSLIFPFPVSCLSSPALFPLSLSPSPLYSLSGVSFESKVRFLHLRTGTEVFSLCRLLPSAFFSFSSSLCPLCCCFSSVSHIHDGFLSHNALSVSGLPVSFTFPRVQTSPFSLWRSPVSSSFNAVTPSPFLSSTTPFLSSSRRTSLFASLSSPLSSSVSSFLSSSLSPSRSPSQPSRSPSQPSSSISSRQALSVLRSHSSRLSPTHAIAGLASPVRVAKNAKKKSKKRSSSSPSKPRKNSKQIRKPNPHLPPPPPAVPTARRSSPSPLRPSSSTPSSSTPSSSSPSSSPSSSFVSRLPPPWLLAALRRSPASAKKMFSDLVPSACAAAPLGLPIPAALSVLKGSALVRLPAGRLRPSLVSGVRFLGSFGLPSLQRKTREKRESARCDGEAWTDVGEAWTGLGEVDEEPGKPRNDAARGTSKGGSSGAFGSHGDTLSPHETRRERKAAKRAQAEQCEGTEGDDERPEGVQVVDILQPCLSEDEEEERGENENENGEEGEGEEGEGEEGEEASASTDLTRVSLRARLLQELALPSLGLPEVAFLGRSNVGKSSLLNALCLYTQKKHRGRTRLEMARVSRRPGSTRSINLYEAFGGCASEGSLERKGKRSRTRKSTGHTTRDRQLPRKQQGKHPSGVPLTATGNRGLLLFADLPGYGFARGLSGEESQQLSKNVRLYVEKRNELRLFLVLVDGRLGLQDHDAEMLRWLAAQSVPTLLVVTKADCLGAKDLENLLNQLSFYPKLFSLPPILKRLQGTRGEPEAVRRFNFVSPALLSAARVSDKGDAETPEGDEEPGSERPKAKEEKPGKAGRTAETTEANGTAAETASLQDERLKEATGMLDGGETAAPQSMATEKRVGIMHGLEGEEGRRLREREEREKRKDALRALPAIDGFRAPGKRDDDSEAEGPIQVLLTSAATGQGIAELWRKVCDACSGVRTSDEDSTLSERDGEREEERAHESGKLLDGKEGQQRKIRKKDTKKEPFWGFGM</sequence>
<feature type="region of interest" description="Disordered" evidence="5">
    <location>
        <begin position="441"/>
        <end position="558"/>
    </location>
</feature>
<reference evidence="7 8" key="1">
    <citation type="submission" date="2014-05" db="EMBL/GenBank/DDBJ databases">
        <authorList>
            <person name="Sibley D."/>
            <person name="Venepally P."/>
            <person name="Karamycheva S."/>
            <person name="Hadjithomas M."/>
            <person name="Khan A."/>
            <person name="Brunk B."/>
            <person name="Roos D."/>
            <person name="Caler E."/>
            <person name="Lorenzi H."/>
        </authorList>
    </citation>
    <scope>NUCLEOTIDE SEQUENCE [LARGE SCALE GENOMIC DNA]</scope>
    <source>
        <strain evidence="7 8">RUB</strain>
    </source>
</reference>
<feature type="compositionally biased region" description="Basic residues" evidence="5">
    <location>
        <begin position="647"/>
        <end position="657"/>
    </location>
</feature>
<accession>A0A086M9A9</accession>
<proteinExistence type="predicted"/>
<dbReference type="Pfam" id="PF01926">
    <property type="entry name" value="MMR_HSR1"/>
    <property type="match status" value="1"/>
</dbReference>
<dbReference type="CDD" id="cd01876">
    <property type="entry name" value="YihA_EngB"/>
    <property type="match status" value="1"/>
</dbReference>
<evidence type="ECO:0000313" key="7">
    <source>
        <dbReference type="EMBL" id="KFG65477.1"/>
    </source>
</evidence>
<feature type="compositionally biased region" description="Basic and acidic residues" evidence="5">
    <location>
        <begin position="836"/>
        <end position="848"/>
    </location>
</feature>
<evidence type="ECO:0000256" key="2">
    <source>
        <dbReference type="ARBA" id="ARBA00022741"/>
    </source>
</evidence>
<feature type="compositionally biased region" description="Acidic residues" evidence="5">
    <location>
        <begin position="523"/>
        <end position="553"/>
    </location>
</feature>
<feature type="compositionally biased region" description="Basic residues" evidence="5">
    <location>
        <begin position="263"/>
        <end position="291"/>
    </location>
</feature>
<keyword evidence="4" id="KW-0342">GTP-binding</keyword>
<dbReference type="Gene3D" id="3.40.50.300">
    <property type="entry name" value="P-loop containing nucleotide triphosphate hydrolases"/>
    <property type="match status" value="1"/>
</dbReference>
<dbReference type="PANTHER" id="PTHR11649:SF13">
    <property type="entry name" value="ENGB-TYPE G DOMAIN-CONTAINING PROTEIN"/>
    <property type="match status" value="1"/>
</dbReference>
<feature type="compositionally biased region" description="Low complexity" evidence="5">
    <location>
        <begin position="853"/>
        <end position="867"/>
    </location>
</feature>
<gene>
    <name evidence="7" type="ORF">TGRUB_262510</name>
</gene>
<feature type="region of interest" description="Disordered" evidence="5">
    <location>
        <begin position="819"/>
        <end position="870"/>
    </location>
</feature>
<evidence type="ECO:0000256" key="4">
    <source>
        <dbReference type="ARBA" id="ARBA00023134"/>
    </source>
</evidence>
<feature type="compositionally biased region" description="Basic and acidic residues" evidence="5">
    <location>
        <begin position="903"/>
        <end position="925"/>
    </location>
</feature>
<dbReference type="EMBL" id="AFYV02000286">
    <property type="protein sequence ID" value="KFG65477.1"/>
    <property type="molecule type" value="Genomic_DNA"/>
</dbReference>
<comment type="caution">
    <text evidence="7">The sequence shown here is derived from an EMBL/GenBank/DDBJ whole genome shotgun (WGS) entry which is preliminary data.</text>
</comment>
<feature type="compositionally biased region" description="Low complexity" evidence="5">
    <location>
        <begin position="209"/>
        <end position="247"/>
    </location>
</feature>
<dbReference type="PANTHER" id="PTHR11649">
    <property type="entry name" value="MSS1/TRME-RELATED GTP-BINDING PROTEIN"/>
    <property type="match status" value="1"/>
</dbReference>
<keyword evidence="1" id="KW-0479">Metal-binding</keyword>